<feature type="chain" id="PRO_5043787916" evidence="1">
    <location>
        <begin position="22"/>
        <end position="125"/>
    </location>
</feature>
<organism evidence="2 3">
    <name type="scientific">Saxophila tyrrhenica</name>
    <dbReference type="NCBI Taxonomy" id="1690608"/>
    <lineage>
        <taxon>Eukaryota</taxon>
        <taxon>Fungi</taxon>
        <taxon>Dikarya</taxon>
        <taxon>Ascomycota</taxon>
        <taxon>Pezizomycotina</taxon>
        <taxon>Dothideomycetes</taxon>
        <taxon>Dothideomycetidae</taxon>
        <taxon>Mycosphaerellales</taxon>
        <taxon>Extremaceae</taxon>
        <taxon>Saxophila</taxon>
    </lineage>
</organism>
<accession>A0AAV9NWX5</accession>
<sequence length="125" mass="13435">MRLTTISCLLAALTSAYTVLAESLPQQTPSPSAELIEERIRHLEPRQGGVGVVPDATRAAGVQAPAITVYDSGDKALTYTQLFSAVPDQWPSAKRGRIGYGNLQKRDDVPEQAVETGIAGRIRMT</sequence>
<dbReference type="Proteomes" id="UP001337655">
    <property type="component" value="Unassembled WGS sequence"/>
</dbReference>
<dbReference type="RefSeq" id="XP_064653426.1">
    <property type="nucleotide sequence ID" value="XM_064808377.1"/>
</dbReference>
<evidence type="ECO:0000313" key="2">
    <source>
        <dbReference type="EMBL" id="KAK5162794.1"/>
    </source>
</evidence>
<keyword evidence="3" id="KW-1185">Reference proteome</keyword>
<dbReference type="GeneID" id="89932485"/>
<feature type="signal peptide" evidence="1">
    <location>
        <begin position="1"/>
        <end position="21"/>
    </location>
</feature>
<comment type="caution">
    <text evidence="2">The sequence shown here is derived from an EMBL/GenBank/DDBJ whole genome shotgun (WGS) entry which is preliminary data.</text>
</comment>
<evidence type="ECO:0000313" key="3">
    <source>
        <dbReference type="Proteomes" id="UP001337655"/>
    </source>
</evidence>
<protein>
    <submittedName>
        <fullName evidence="2">Uncharacterized protein</fullName>
    </submittedName>
</protein>
<name>A0AAV9NWX5_9PEZI</name>
<dbReference type="AlphaFoldDB" id="A0AAV9NWX5"/>
<proteinExistence type="predicted"/>
<keyword evidence="1" id="KW-0732">Signal</keyword>
<reference evidence="2 3" key="1">
    <citation type="submission" date="2023-08" db="EMBL/GenBank/DDBJ databases">
        <title>Black Yeasts Isolated from many extreme environments.</title>
        <authorList>
            <person name="Coleine C."/>
            <person name="Stajich J.E."/>
            <person name="Selbmann L."/>
        </authorList>
    </citation>
    <scope>NUCLEOTIDE SEQUENCE [LARGE SCALE GENOMIC DNA]</scope>
    <source>
        <strain evidence="2 3">CCFEE 5935</strain>
    </source>
</reference>
<evidence type="ECO:0000256" key="1">
    <source>
        <dbReference type="SAM" id="SignalP"/>
    </source>
</evidence>
<gene>
    <name evidence="2" type="ORF">LTR77_011166</name>
</gene>
<dbReference type="EMBL" id="JAVRRT010000034">
    <property type="protein sequence ID" value="KAK5162794.1"/>
    <property type="molecule type" value="Genomic_DNA"/>
</dbReference>